<dbReference type="PRINTS" id="PR00504">
    <property type="entry name" value="CHROMODOMAIN"/>
</dbReference>
<sequence length="181" mass="20938">MHSSSIIRLGWRWLNAYLALTRARGGLPLHRVCGANPPRQRNSSNRDLFHTICHHKYFANPSSSCILLHFSLSWILHKDLRTISVLLRQVISSNIEHSIMGKNKKKNSSGDDDVYVVESILDKRKNKEGKIEYLLKWQGYSLEESTWEPEEHLNCDELLAEFERRLAKKNVEADVDVSGRK</sequence>
<accession>A0AAD5NA01</accession>
<feature type="domain" description="Chromo" evidence="3">
    <location>
        <begin position="115"/>
        <end position="174"/>
    </location>
</feature>
<evidence type="ECO:0000313" key="5">
    <source>
        <dbReference type="Proteomes" id="UP001196413"/>
    </source>
</evidence>
<dbReference type="InterPro" id="IPR017984">
    <property type="entry name" value="Chromo_dom_subgr"/>
</dbReference>
<proteinExistence type="predicted"/>
<dbReference type="Proteomes" id="UP001196413">
    <property type="component" value="Unassembled WGS sequence"/>
</dbReference>
<dbReference type="SUPFAM" id="SSF54160">
    <property type="entry name" value="Chromo domain-like"/>
    <property type="match status" value="1"/>
</dbReference>
<dbReference type="EMBL" id="JAHQIW010004957">
    <property type="protein sequence ID" value="KAJ1364381.1"/>
    <property type="molecule type" value="Genomic_DNA"/>
</dbReference>
<protein>
    <recommendedName>
        <fullName evidence="3">Chromo domain-containing protein</fullName>
    </recommendedName>
</protein>
<dbReference type="SMART" id="SM00298">
    <property type="entry name" value="CHROMO"/>
    <property type="match status" value="1"/>
</dbReference>
<evidence type="ECO:0000256" key="1">
    <source>
        <dbReference type="ARBA" id="ARBA00004123"/>
    </source>
</evidence>
<evidence type="ECO:0000256" key="2">
    <source>
        <dbReference type="ARBA" id="ARBA00023242"/>
    </source>
</evidence>
<dbReference type="InterPro" id="IPR016197">
    <property type="entry name" value="Chromo-like_dom_sf"/>
</dbReference>
<keyword evidence="5" id="KW-1185">Reference proteome</keyword>
<dbReference type="PANTHER" id="PTHR22812">
    <property type="entry name" value="CHROMOBOX PROTEIN"/>
    <property type="match status" value="1"/>
</dbReference>
<organism evidence="4 5">
    <name type="scientific">Parelaphostrongylus tenuis</name>
    <name type="common">Meningeal worm</name>
    <dbReference type="NCBI Taxonomy" id="148309"/>
    <lineage>
        <taxon>Eukaryota</taxon>
        <taxon>Metazoa</taxon>
        <taxon>Ecdysozoa</taxon>
        <taxon>Nematoda</taxon>
        <taxon>Chromadorea</taxon>
        <taxon>Rhabditida</taxon>
        <taxon>Rhabditina</taxon>
        <taxon>Rhabditomorpha</taxon>
        <taxon>Strongyloidea</taxon>
        <taxon>Metastrongylidae</taxon>
        <taxon>Parelaphostrongylus</taxon>
    </lineage>
</organism>
<dbReference type="Pfam" id="PF00385">
    <property type="entry name" value="Chromo"/>
    <property type="match status" value="1"/>
</dbReference>
<name>A0AAD5NA01_PARTN</name>
<dbReference type="InterPro" id="IPR000953">
    <property type="entry name" value="Chromo/chromo_shadow_dom"/>
</dbReference>
<comment type="caution">
    <text evidence="4">The sequence shown here is derived from an EMBL/GenBank/DDBJ whole genome shotgun (WGS) entry which is preliminary data.</text>
</comment>
<dbReference type="AlphaFoldDB" id="A0AAD5NA01"/>
<dbReference type="InterPro" id="IPR023780">
    <property type="entry name" value="Chromo_domain"/>
</dbReference>
<reference evidence="4" key="1">
    <citation type="submission" date="2021-06" db="EMBL/GenBank/DDBJ databases">
        <title>Parelaphostrongylus tenuis whole genome reference sequence.</title>
        <authorList>
            <person name="Garwood T.J."/>
            <person name="Larsen P.A."/>
            <person name="Fountain-Jones N.M."/>
            <person name="Garbe J.R."/>
            <person name="Macchietto M.G."/>
            <person name="Kania S.A."/>
            <person name="Gerhold R.W."/>
            <person name="Richards J.E."/>
            <person name="Wolf T.M."/>
        </authorList>
    </citation>
    <scope>NUCLEOTIDE SEQUENCE</scope>
    <source>
        <strain evidence="4">MNPRO001-30</strain>
        <tissue evidence="4">Meninges</tissue>
    </source>
</reference>
<dbReference type="GO" id="GO:0005634">
    <property type="term" value="C:nucleus"/>
    <property type="evidence" value="ECO:0007669"/>
    <property type="project" value="UniProtKB-SubCell"/>
</dbReference>
<keyword evidence="2" id="KW-0539">Nucleus</keyword>
<comment type="subcellular location">
    <subcellularLocation>
        <location evidence="1">Nucleus</location>
    </subcellularLocation>
</comment>
<dbReference type="Gene3D" id="2.40.50.40">
    <property type="match status" value="1"/>
</dbReference>
<dbReference type="InterPro" id="IPR051219">
    <property type="entry name" value="Heterochromatin_chromo-domain"/>
</dbReference>
<gene>
    <name evidence="4" type="ORF">KIN20_024470</name>
</gene>
<evidence type="ECO:0000313" key="4">
    <source>
        <dbReference type="EMBL" id="KAJ1364381.1"/>
    </source>
</evidence>
<dbReference type="PROSITE" id="PS00598">
    <property type="entry name" value="CHROMO_1"/>
    <property type="match status" value="1"/>
</dbReference>
<evidence type="ECO:0000259" key="3">
    <source>
        <dbReference type="PROSITE" id="PS50013"/>
    </source>
</evidence>
<dbReference type="PROSITE" id="PS50013">
    <property type="entry name" value="CHROMO_2"/>
    <property type="match status" value="1"/>
</dbReference>
<dbReference type="InterPro" id="IPR023779">
    <property type="entry name" value="Chromodomain_CS"/>
</dbReference>
<dbReference type="CDD" id="cd00024">
    <property type="entry name" value="CD_CSD"/>
    <property type="match status" value="1"/>
</dbReference>